<comment type="caution">
    <text evidence="8">The sequence shown here is derived from an EMBL/GenBank/DDBJ whole genome shotgun (WGS) entry which is preliminary data.</text>
</comment>
<keyword evidence="5" id="KW-0443">Lipid metabolism</keyword>
<dbReference type="KEGG" id="pht:BLM14_11375"/>
<dbReference type="OrthoDB" id="9782855at2"/>
<evidence type="ECO:0000256" key="1">
    <source>
        <dbReference type="ARBA" id="ARBA00010815"/>
    </source>
</evidence>
<evidence type="ECO:0000259" key="7">
    <source>
        <dbReference type="Pfam" id="PF25371"/>
    </source>
</evidence>
<dbReference type="InterPro" id="IPR057206">
    <property type="entry name" value="DUF7884"/>
</dbReference>
<feature type="domain" description="DUF7884" evidence="7">
    <location>
        <begin position="21"/>
        <end position="91"/>
    </location>
</feature>
<dbReference type="SUPFAM" id="SSF53335">
    <property type="entry name" value="S-adenosyl-L-methionine-dependent methyltransferases"/>
    <property type="match status" value="1"/>
</dbReference>
<dbReference type="PIRSF" id="PIRSF003085">
    <property type="entry name" value="CMAS"/>
    <property type="match status" value="1"/>
</dbReference>
<keyword evidence="9" id="KW-1185">Reference proteome</keyword>
<evidence type="ECO:0000256" key="5">
    <source>
        <dbReference type="ARBA" id="ARBA00023098"/>
    </source>
</evidence>
<feature type="coiled-coil region" evidence="6">
    <location>
        <begin position="396"/>
        <end position="423"/>
    </location>
</feature>
<evidence type="ECO:0000256" key="2">
    <source>
        <dbReference type="ARBA" id="ARBA00022603"/>
    </source>
</evidence>
<keyword evidence="3 8" id="KW-0808">Transferase</keyword>
<dbReference type="Pfam" id="PF25371">
    <property type="entry name" value="DUF7884"/>
    <property type="match status" value="1"/>
</dbReference>
<dbReference type="AlphaFoldDB" id="A0A2N9W3P0"/>
<dbReference type="GO" id="GO:0008610">
    <property type="term" value="P:lipid biosynthetic process"/>
    <property type="evidence" value="ECO:0007669"/>
    <property type="project" value="InterPro"/>
</dbReference>
<dbReference type="Proteomes" id="UP000232163">
    <property type="component" value="Unassembled WGS sequence"/>
</dbReference>
<organism evidence="8 9">
    <name type="scientific">Phyllobacterium zundukense</name>
    <dbReference type="NCBI Taxonomy" id="1867719"/>
    <lineage>
        <taxon>Bacteria</taxon>
        <taxon>Pseudomonadati</taxon>
        <taxon>Pseudomonadota</taxon>
        <taxon>Alphaproteobacteria</taxon>
        <taxon>Hyphomicrobiales</taxon>
        <taxon>Phyllobacteriaceae</taxon>
        <taxon>Phyllobacterium</taxon>
    </lineage>
</organism>
<evidence type="ECO:0000256" key="6">
    <source>
        <dbReference type="SAM" id="Coils"/>
    </source>
</evidence>
<dbReference type="GO" id="GO:0008168">
    <property type="term" value="F:methyltransferase activity"/>
    <property type="evidence" value="ECO:0007669"/>
    <property type="project" value="UniProtKB-KW"/>
</dbReference>
<dbReference type="Pfam" id="PF02353">
    <property type="entry name" value="CMAS"/>
    <property type="match status" value="1"/>
</dbReference>
<dbReference type="GO" id="GO:0032259">
    <property type="term" value="P:methylation"/>
    <property type="evidence" value="ECO:0007669"/>
    <property type="project" value="UniProtKB-KW"/>
</dbReference>
<evidence type="ECO:0000256" key="4">
    <source>
        <dbReference type="ARBA" id="ARBA00022691"/>
    </source>
</evidence>
<gene>
    <name evidence="8" type="ORF">B5P45_00695</name>
</gene>
<evidence type="ECO:0000313" key="9">
    <source>
        <dbReference type="Proteomes" id="UP000232163"/>
    </source>
</evidence>
<accession>A0A2N9W3P0</accession>
<keyword evidence="2 8" id="KW-0489">Methyltransferase</keyword>
<keyword evidence="4" id="KW-0949">S-adenosyl-L-methionine</keyword>
<evidence type="ECO:0000256" key="3">
    <source>
        <dbReference type="ARBA" id="ARBA00022679"/>
    </source>
</evidence>
<dbReference type="InterPro" id="IPR050723">
    <property type="entry name" value="CFA/CMAS"/>
</dbReference>
<keyword evidence="6" id="KW-0175">Coiled coil</keyword>
<dbReference type="Gene3D" id="3.40.50.150">
    <property type="entry name" value="Vaccinia Virus protein VP39"/>
    <property type="match status" value="1"/>
</dbReference>
<proteinExistence type="inferred from homology"/>
<sequence>MNAILKAALSRMVHTGTLIITDSSGKPRTFGDGTGEPIHFRINSAAAERKIAFDPSLHFAEAYMNGEIDVLDGDIYDVLKIIFENTGATVAKEPWMLAIEGIRRATRRLHQMNTLTRASSNVQRHYDLSEDLYRLFLDTDMQYSCAYFERPDAALEEAQMAKKRHIAAKLLVEKGHKTLDIGCGWGGLGIYLAKHLEADVTGVTLSQEQHGIANKRAFEEGLTAQARFDLRDYRTLEESFDRIVSVGMFEHVGIGHFPEYFQHTARLLKKDGVFLLHSIGRSDGPSYTNAFIQKYIFPGGYIPALSEVIPHIEKAGLVITDIEILRLHYADTLRIWRERFMANREKAKAIYDERFCRMWEFYLAASEAAFRWQNLVVFQIQLAHRQEAVPLTRNYIEKEEKRLKRLECERSSANSQVNRKESIAGR</sequence>
<protein>
    <submittedName>
        <fullName evidence="8">SAM-dependent methyltransferase</fullName>
    </submittedName>
</protein>
<dbReference type="InterPro" id="IPR003333">
    <property type="entry name" value="CMAS"/>
</dbReference>
<comment type="similarity">
    <text evidence="1">Belongs to the CFA/CMAS family.</text>
</comment>
<dbReference type="PANTHER" id="PTHR43667">
    <property type="entry name" value="CYCLOPROPANE-FATTY-ACYL-PHOSPHOLIPID SYNTHASE"/>
    <property type="match status" value="1"/>
</dbReference>
<dbReference type="EMBL" id="MZMT01000003">
    <property type="protein sequence ID" value="PIO46358.1"/>
    <property type="molecule type" value="Genomic_DNA"/>
</dbReference>
<dbReference type="PANTHER" id="PTHR43667:SF1">
    <property type="entry name" value="CYCLOPROPANE-FATTY-ACYL-PHOSPHOLIPID SYNTHASE"/>
    <property type="match status" value="1"/>
</dbReference>
<dbReference type="InterPro" id="IPR029063">
    <property type="entry name" value="SAM-dependent_MTases_sf"/>
</dbReference>
<reference evidence="8 9" key="1">
    <citation type="journal article" date="2017" name="Int J Environ Stud">
        <title>Does the Miocene-Pliocene relict legume Oxytropis triphylla form nitrogen-fixing nodules with a combination of bacterial strains?</title>
        <authorList>
            <person name="Safronova V."/>
            <person name="Belimov A."/>
            <person name="Sazanova A."/>
            <person name="Kuznetsova I."/>
            <person name="Popova J."/>
            <person name="Andronov E."/>
            <person name="Verkhozina A."/>
            <person name="Tikhonovich I."/>
        </authorList>
    </citation>
    <scope>NUCLEOTIDE SEQUENCE [LARGE SCALE GENOMIC DNA]</scope>
    <source>
        <strain evidence="8 9">Tri-38</strain>
    </source>
</reference>
<name>A0A2N9W3P0_9HYPH</name>
<evidence type="ECO:0000313" key="8">
    <source>
        <dbReference type="EMBL" id="PIO46358.1"/>
    </source>
</evidence>
<dbReference type="CDD" id="cd02440">
    <property type="entry name" value="AdoMet_MTases"/>
    <property type="match status" value="1"/>
</dbReference>
<dbReference type="RefSeq" id="WP_099999486.1">
    <property type="nucleotide sequence ID" value="NZ_CP017940.1"/>
</dbReference>